<evidence type="ECO:0000313" key="1">
    <source>
        <dbReference type="EMBL" id="KAG5454867.1"/>
    </source>
</evidence>
<reference evidence="1 2" key="1">
    <citation type="journal article" date="2018" name="Biotechnol. Adv.">
        <title>Improved genomic resources and new bioinformatic workflow for the carcinogenic parasite Clonorchis sinensis: Biotechnological implications.</title>
        <authorList>
            <person name="Wang D."/>
            <person name="Korhonen P.K."/>
            <person name="Gasser R.B."/>
            <person name="Young N.D."/>
        </authorList>
    </citation>
    <scope>NUCLEOTIDE SEQUENCE [LARGE SCALE GENOMIC DNA]</scope>
    <source>
        <strain evidence="1">Cs-k2</strain>
    </source>
</reference>
<protein>
    <submittedName>
        <fullName evidence="1">Uncharacterized protein</fullName>
    </submittedName>
</protein>
<keyword evidence="2" id="KW-1185">Reference proteome</keyword>
<dbReference type="Proteomes" id="UP000286415">
    <property type="component" value="Unassembled WGS sequence"/>
</dbReference>
<sequence length="241" mass="27644">MNSSVRLIRSYAYITGNSPGTLLNLSFYDVPTQLNVMHLMFQLVRYLRYRSTLLIRLLNTFRKPTMSGFALLGAHPIGTVAGFLSTLCSTWNQIARNYRNTLICKQIWFCERLIWNPAESLVCDVSRRLNVLQFFRCSYLKRSKPVVSCRKVFSNFVEQDDGLSVVDILHTRCLDKSMRRVARQTSTTGGQYFRLSNNSWLYGSEASVLNTDVMLSMMMMMMMTSHSAEGCAFSDKNDQVL</sequence>
<reference evidence="1 2" key="2">
    <citation type="journal article" date="2021" name="Genomics">
        <title>High-quality reference genome for Clonorchis sinensis.</title>
        <authorList>
            <person name="Young N.D."/>
            <person name="Stroehlein A.J."/>
            <person name="Kinkar L."/>
            <person name="Wang T."/>
            <person name="Sohn W.M."/>
            <person name="Chang B.C.H."/>
            <person name="Kaur P."/>
            <person name="Weisz D."/>
            <person name="Dudchenko O."/>
            <person name="Aiden E.L."/>
            <person name="Korhonen P.K."/>
            <person name="Gasser R.B."/>
        </authorList>
    </citation>
    <scope>NUCLEOTIDE SEQUENCE [LARGE SCALE GENOMIC DNA]</scope>
    <source>
        <strain evidence="1">Cs-k2</strain>
    </source>
</reference>
<gene>
    <name evidence="1" type="ORF">CSKR_100396</name>
</gene>
<dbReference type="AlphaFoldDB" id="A0A3R7G1P4"/>
<organism evidence="1 2">
    <name type="scientific">Clonorchis sinensis</name>
    <name type="common">Chinese liver fluke</name>
    <dbReference type="NCBI Taxonomy" id="79923"/>
    <lineage>
        <taxon>Eukaryota</taxon>
        <taxon>Metazoa</taxon>
        <taxon>Spiralia</taxon>
        <taxon>Lophotrochozoa</taxon>
        <taxon>Platyhelminthes</taxon>
        <taxon>Trematoda</taxon>
        <taxon>Digenea</taxon>
        <taxon>Opisthorchiida</taxon>
        <taxon>Opisthorchiata</taxon>
        <taxon>Opisthorchiidae</taxon>
        <taxon>Clonorchis</taxon>
    </lineage>
</organism>
<evidence type="ECO:0000313" key="2">
    <source>
        <dbReference type="Proteomes" id="UP000286415"/>
    </source>
</evidence>
<dbReference type="InParanoid" id="A0A3R7G1P4"/>
<comment type="caution">
    <text evidence="1">The sequence shown here is derived from an EMBL/GenBank/DDBJ whole genome shotgun (WGS) entry which is preliminary data.</text>
</comment>
<proteinExistence type="predicted"/>
<dbReference type="EMBL" id="NIRI02000005">
    <property type="protein sequence ID" value="KAG5454867.1"/>
    <property type="molecule type" value="Genomic_DNA"/>
</dbReference>
<accession>A0A3R7G1P4</accession>
<name>A0A3R7G1P4_CLOSI</name>